<proteinExistence type="predicted"/>
<dbReference type="CDD" id="cd20739">
    <property type="entry name" value="PoNe_DUF637"/>
    <property type="match status" value="1"/>
</dbReference>
<protein>
    <submittedName>
        <fullName evidence="2">Uncharacterized protein</fullName>
    </submittedName>
</protein>
<reference evidence="2" key="1">
    <citation type="journal article" date="2014" name="Int. J. Syst. Evol. Microbiol.">
        <title>Complete genome sequence of Corynebacterium casei LMG S-19264T (=DSM 44701T), isolated from a smear-ripened cheese.</title>
        <authorList>
            <consortium name="US DOE Joint Genome Institute (JGI-PGF)"/>
            <person name="Walter F."/>
            <person name="Albersmeier A."/>
            <person name="Kalinowski J."/>
            <person name="Ruckert C."/>
        </authorList>
    </citation>
    <scope>NUCLEOTIDE SEQUENCE</scope>
    <source>
        <strain evidence="2">JCM 5016</strain>
    </source>
</reference>
<feature type="compositionally biased region" description="Gly residues" evidence="1">
    <location>
        <begin position="657"/>
        <end position="676"/>
    </location>
</feature>
<accession>A0A918RRM7</accession>
<dbReference type="RefSeq" id="WP_229880112.1">
    <property type="nucleotide sequence ID" value="NZ_BMWH01000029.1"/>
</dbReference>
<sequence length="997" mass="105652">MLDPEAIPQYTGDLGKLEEACGGLKADAGHIRGTGRDVHARFQGLSAYYRAPEAEQLFATTRPVKEKADDFAGDLETVASALAAYASDIRPLVAKLAELKQKAQTFVASVKDDGDWQYDGDKVAEHNRLRDEVTQTVAAFWAAERACHNKITALWGGVQMVAGDGSNRPDQYGFTAADLKNAKVPWGDPVEEKHHWWEVGHWVKSFVWDGIVVDGIWGTIKGLGTLVGFGGWEAMKQAWTGLAQLATGLALASIPGVGTAFWALPEDRLPSWIKDSRRALKETGKALVAWDEWGKNPARAAGAVTFNVLTTVFTGGAGGAASGAGKAGAVARAISLAGKAGRIIDPMTYVGKAAGAGLSKLGDLAKAIRGAGRIEIPHLPKNALTLPEGSIKLPDGTVHLPEGAALPAGAARLPDGTVRLPHDTPAFPEHTTKLPTEPGAPARYLDSRGNLLDEHGSVVQHADDAPTDIVDRPETGTGTSASTGGGDTPHTPTPVQQPALASVGAHTAEQAGQHLRLGDSFDTGLGDVGRIGDDAATPAVHAGGGDAPTVHAGGSDTPTVHAGGPDTPTVHAGGDTPPVHTGDHLPGGTAGDHLPGGRAPETTPTARLTETAPGGTAGEHIPGGRSDDLGTGGSSTSHDLPGNGGTDTVPHTHEPPTGGGNLDDLGGLGDDAGGLGDDAARNGDEAPGRHPEQHNDAGNGDGQHADEAARHREIIDEQVRRANHEPGYFEKYYKSNGNRKSLDLVDETGTTPPQLTRESPNHPWVAVHDAPPPLKPRYLGDWIKRGPDSASPEALSKLNEAAEHRHLAIHHDKVMETWKQEAKQAHEHHPTWETEAEKIESHASYRESHIRMRDASEAYGEAIAEHHVIPEHYPGATREPLHGPANGNDQFDQVWRTQDGRYVVVEAKSSVDTELGARNLPDGKRVSQGTREYFLDIIREMEERGRNNPAEAELAEKLMDALDEGKLDYIVVKGERNAGEYAGYRMRQFDISDRSAP</sequence>
<dbReference type="InterPro" id="IPR049762">
    <property type="entry name" value="PoNe_dom"/>
</dbReference>
<feature type="region of interest" description="Disordered" evidence="1">
    <location>
        <begin position="415"/>
        <end position="497"/>
    </location>
</feature>
<dbReference type="Proteomes" id="UP000623010">
    <property type="component" value="Unassembled WGS sequence"/>
</dbReference>
<dbReference type="AlphaFoldDB" id="A0A918RRM7"/>
<reference evidence="2" key="2">
    <citation type="submission" date="2020-09" db="EMBL/GenBank/DDBJ databases">
        <authorList>
            <person name="Sun Q."/>
            <person name="Ohkuma M."/>
        </authorList>
    </citation>
    <scope>NUCLEOTIDE SEQUENCE</scope>
    <source>
        <strain evidence="2">JCM 5016</strain>
    </source>
</reference>
<dbReference type="EMBL" id="BMWH01000029">
    <property type="protein sequence ID" value="GHA09540.1"/>
    <property type="molecule type" value="Genomic_DNA"/>
</dbReference>
<feature type="compositionally biased region" description="Basic and acidic residues" evidence="1">
    <location>
        <begin position="678"/>
        <end position="695"/>
    </location>
</feature>
<feature type="region of interest" description="Disordered" evidence="1">
    <location>
        <begin position="536"/>
        <end position="706"/>
    </location>
</feature>
<feature type="region of interest" description="Disordered" evidence="1">
    <location>
        <begin position="748"/>
        <end position="769"/>
    </location>
</feature>
<organism evidence="2 3">
    <name type="scientific">Streptomyces echinoruber</name>
    <dbReference type="NCBI Taxonomy" id="68898"/>
    <lineage>
        <taxon>Bacteria</taxon>
        <taxon>Bacillati</taxon>
        <taxon>Actinomycetota</taxon>
        <taxon>Actinomycetes</taxon>
        <taxon>Kitasatosporales</taxon>
        <taxon>Streptomycetaceae</taxon>
        <taxon>Streptomyces</taxon>
    </lineage>
</organism>
<feature type="compositionally biased region" description="Low complexity" evidence="1">
    <location>
        <begin position="475"/>
        <end position="494"/>
    </location>
</feature>
<name>A0A918RRM7_9ACTN</name>
<evidence type="ECO:0000313" key="3">
    <source>
        <dbReference type="Proteomes" id="UP000623010"/>
    </source>
</evidence>
<gene>
    <name evidence="2" type="ORF">GCM10010389_55920</name>
</gene>
<keyword evidence="3" id="KW-1185">Reference proteome</keyword>
<comment type="caution">
    <text evidence="2">The sequence shown here is derived from an EMBL/GenBank/DDBJ whole genome shotgun (WGS) entry which is preliminary data.</text>
</comment>
<evidence type="ECO:0000313" key="2">
    <source>
        <dbReference type="EMBL" id="GHA09540.1"/>
    </source>
</evidence>
<feature type="compositionally biased region" description="Basic and acidic residues" evidence="1">
    <location>
        <begin position="451"/>
        <end position="474"/>
    </location>
</feature>
<evidence type="ECO:0000256" key="1">
    <source>
        <dbReference type="SAM" id="MobiDB-lite"/>
    </source>
</evidence>
<feature type="compositionally biased region" description="Polar residues" evidence="1">
    <location>
        <begin position="748"/>
        <end position="758"/>
    </location>
</feature>